<dbReference type="Gene3D" id="3.20.20.80">
    <property type="entry name" value="Glycosidases"/>
    <property type="match status" value="1"/>
</dbReference>
<evidence type="ECO:0000256" key="7">
    <source>
        <dbReference type="ARBA" id="ARBA00023295"/>
    </source>
</evidence>
<keyword evidence="8" id="KW-0624">Polysaccharide degradation</keyword>
<feature type="signal peptide" evidence="9">
    <location>
        <begin position="1"/>
        <end position="25"/>
    </location>
</feature>
<dbReference type="InterPro" id="IPR002105">
    <property type="entry name" value="Dockerin_1_rpt"/>
</dbReference>
<keyword evidence="5" id="KW-0136">Cellulose degradation</keyword>
<dbReference type="Pfam" id="PF02836">
    <property type="entry name" value="Glyco_hydro_2_C"/>
    <property type="match status" value="1"/>
</dbReference>
<gene>
    <name evidence="11" type="ordered locus">Ccel_0736</name>
</gene>
<dbReference type="GO" id="GO:0030245">
    <property type="term" value="P:cellulose catabolic process"/>
    <property type="evidence" value="ECO:0007669"/>
    <property type="project" value="UniProtKB-KW"/>
</dbReference>
<dbReference type="Gene3D" id="1.10.1330.10">
    <property type="entry name" value="Dockerin domain"/>
    <property type="match status" value="1"/>
</dbReference>
<keyword evidence="4" id="KW-0378">Hydrolase</keyword>
<dbReference type="PROSITE" id="PS00018">
    <property type="entry name" value="EF_HAND_1"/>
    <property type="match status" value="1"/>
</dbReference>
<dbReference type="CAZy" id="GH5">
    <property type="family name" value="Glycoside Hydrolase Family 5"/>
</dbReference>
<feature type="chain" id="PRO_5002874129" description="cellulase" evidence="9">
    <location>
        <begin position="26"/>
        <end position="424"/>
    </location>
</feature>
<keyword evidence="6" id="KW-0119">Carbohydrate metabolism</keyword>
<dbReference type="PANTHER" id="PTHR37398">
    <property type="entry name" value="ENDO-BETA-1,4-MANNANASE"/>
    <property type="match status" value="1"/>
</dbReference>
<name>B8I7V8_RUMCH</name>
<dbReference type="InterPro" id="IPR016134">
    <property type="entry name" value="Dockerin_dom"/>
</dbReference>
<evidence type="ECO:0000256" key="6">
    <source>
        <dbReference type="ARBA" id="ARBA00023277"/>
    </source>
</evidence>
<evidence type="ECO:0000256" key="3">
    <source>
        <dbReference type="ARBA" id="ARBA00022729"/>
    </source>
</evidence>
<feature type="domain" description="Dockerin" evidence="10">
    <location>
        <begin position="27"/>
        <end position="95"/>
    </location>
</feature>
<evidence type="ECO:0000259" key="10">
    <source>
        <dbReference type="PROSITE" id="PS51766"/>
    </source>
</evidence>
<dbReference type="InterPro" id="IPR036439">
    <property type="entry name" value="Dockerin_dom_sf"/>
</dbReference>
<dbReference type="PROSITE" id="PS51766">
    <property type="entry name" value="DOCKERIN"/>
    <property type="match status" value="1"/>
</dbReference>
<dbReference type="GO" id="GO:0008810">
    <property type="term" value="F:cellulase activity"/>
    <property type="evidence" value="ECO:0007669"/>
    <property type="project" value="UniProtKB-EC"/>
</dbReference>
<dbReference type="EC" id="3.2.1.4" evidence="2"/>
<evidence type="ECO:0000313" key="12">
    <source>
        <dbReference type="Proteomes" id="UP000001349"/>
    </source>
</evidence>
<evidence type="ECO:0000256" key="4">
    <source>
        <dbReference type="ARBA" id="ARBA00022801"/>
    </source>
</evidence>
<dbReference type="SUPFAM" id="SSF63446">
    <property type="entry name" value="Type I dockerin domain"/>
    <property type="match status" value="1"/>
</dbReference>
<proteinExistence type="predicted"/>
<dbReference type="InterPro" id="IPR006103">
    <property type="entry name" value="Glyco_hydro_2_cat"/>
</dbReference>
<dbReference type="SUPFAM" id="SSF51445">
    <property type="entry name" value="(Trans)glycosidases"/>
    <property type="match status" value="1"/>
</dbReference>
<dbReference type="SMR" id="B8I7V8"/>
<dbReference type="eggNOG" id="COG4193">
    <property type="taxonomic scope" value="Bacteria"/>
</dbReference>
<dbReference type="AlphaFoldDB" id="B8I7V8"/>
<dbReference type="PANTHER" id="PTHR37398:SF3">
    <property type="entry name" value="GLYCOSIDE HYDROLASE FAMILY 5 DOMAIN-CONTAINING PROTEIN"/>
    <property type="match status" value="1"/>
</dbReference>
<dbReference type="Proteomes" id="UP000001349">
    <property type="component" value="Chromosome"/>
</dbReference>
<evidence type="ECO:0000313" key="11">
    <source>
        <dbReference type="EMBL" id="ACL75115.1"/>
    </source>
</evidence>
<dbReference type="HOGENOM" id="CLU_646731_0_0_9"/>
<accession>B8I7V8</accession>
<dbReference type="eggNOG" id="COG3934">
    <property type="taxonomic scope" value="Bacteria"/>
</dbReference>
<dbReference type="EMBL" id="CP001348">
    <property type="protein sequence ID" value="ACL75115.1"/>
    <property type="molecule type" value="Genomic_DNA"/>
</dbReference>
<evidence type="ECO:0000256" key="1">
    <source>
        <dbReference type="ARBA" id="ARBA00000966"/>
    </source>
</evidence>
<comment type="catalytic activity">
    <reaction evidence="1">
        <text>Endohydrolysis of (1-&gt;4)-beta-D-glucosidic linkages in cellulose, lichenin and cereal beta-D-glucans.</text>
        <dbReference type="EC" id="3.2.1.4"/>
    </reaction>
</comment>
<protein>
    <recommendedName>
        <fullName evidence="2">cellulase</fullName>
        <ecNumber evidence="2">3.2.1.4</ecNumber>
    </recommendedName>
</protein>
<dbReference type="Pfam" id="PF00404">
    <property type="entry name" value="Dockerin_1"/>
    <property type="match status" value="1"/>
</dbReference>
<sequence length="424" mass="47612" precursor="true">MKKIASLVLTTAMVFLAALPLPASAATTYKLGDVDNDTLISAIDLAAVQQHILGKKTLTGEAFKAADVNANGEIEALDLAELKQFLLGRITKFSGEGQQQPSGVGITWMDGNTLYPVGVNYAWYNWSYEFSDNNWNSNFTRIKSDLDTMSSKGINSLRWWVFPDLAYGPLWSGPNEGSLCTGLPEKWVDHMKETCDYAYSKGIKIYWTITSFDCARADDSVDHDDIIDNPIVLQSFLDNAMKPILQTLGEHPGVLGWDIINEPEWIIKKEDNGEPNNKGEIFPLAAMRNYIKTTCDFIHQYAKQPVSFGSANMKWLGAQYDLWDGLGLDFYDFHWYDWATPYFNPVTTPASSLKLDKPVIIGEMMPDTQSSSLKMTHKQVLDAIYKNGYAGYMLWSWNDGAFDCKPYVGNNFIDFAAEHPDVVR</sequence>
<evidence type="ECO:0000256" key="5">
    <source>
        <dbReference type="ARBA" id="ARBA00023001"/>
    </source>
</evidence>
<dbReference type="STRING" id="394503.Ccel_0736"/>
<reference evidence="11 12" key="1">
    <citation type="submission" date="2009-01" db="EMBL/GenBank/DDBJ databases">
        <title>Complete sequence of Clostridium cellulolyticum H10.</title>
        <authorList>
            <consortium name="US DOE Joint Genome Institute"/>
            <person name="Lucas S."/>
            <person name="Copeland A."/>
            <person name="Lapidus A."/>
            <person name="Glavina del Rio T."/>
            <person name="Dalin E."/>
            <person name="Tice H."/>
            <person name="Bruce D."/>
            <person name="Goodwin L."/>
            <person name="Pitluck S."/>
            <person name="Chertkov O."/>
            <person name="Saunders E."/>
            <person name="Brettin T."/>
            <person name="Detter J.C."/>
            <person name="Han C."/>
            <person name="Larimer F."/>
            <person name="Land M."/>
            <person name="Hauser L."/>
            <person name="Kyrpides N."/>
            <person name="Ivanova N."/>
            <person name="Zhou J."/>
            <person name="Richardson P."/>
        </authorList>
    </citation>
    <scope>NUCLEOTIDE SEQUENCE [LARGE SCALE GENOMIC DNA]</scope>
    <source>
        <strain evidence="12">ATCC 35319 / DSM 5812 / JCM 6584 / H10</strain>
    </source>
</reference>
<evidence type="ECO:0000256" key="2">
    <source>
        <dbReference type="ARBA" id="ARBA00012601"/>
    </source>
</evidence>
<evidence type="ECO:0000256" key="8">
    <source>
        <dbReference type="ARBA" id="ARBA00023326"/>
    </source>
</evidence>
<dbReference type="InterPro" id="IPR018247">
    <property type="entry name" value="EF_Hand_1_Ca_BS"/>
</dbReference>
<keyword evidence="7" id="KW-0326">Glycosidase</keyword>
<dbReference type="OrthoDB" id="9802444at2"/>
<keyword evidence="12" id="KW-1185">Reference proteome</keyword>
<organism evidence="11 12">
    <name type="scientific">Ruminiclostridium cellulolyticum (strain ATCC 35319 / DSM 5812 / JCM 6584 / H10)</name>
    <name type="common">Clostridium cellulolyticum</name>
    <dbReference type="NCBI Taxonomy" id="394503"/>
    <lineage>
        <taxon>Bacteria</taxon>
        <taxon>Bacillati</taxon>
        <taxon>Bacillota</taxon>
        <taxon>Clostridia</taxon>
        <taxon>Eubacteriales</taxon>
        <taxon>Oscillospiraceae</taxon>
        <taxon>Ruminiclostridium</taxon>
    </lineage>
</organism>
<evidence type="ECO:0000256" key="9">
    <source>
        <dbReference type="SAM" id="SignalP"/>
    </source>
</evidence>
<dbReference type="RefSeq" id="WP_015924282.1">
    <property type="nucleotide sequence ID" value="NC_011898.1"/>
</dbReference>
<keyword evidence="3 9" id="KW-0732">Signal</keyword>
<dbReference type="CDD" id="cd14256">
    <property type="entry name" value="Dockerin_I"/>
    <property type="match status" value="1"/>
</dbReference>
<dbReference type="KEGG" id="cce:Ccel_0736"/>
<dbReference type="InterPro" id="IPR017853">
    <property type="entry name" value="GH"/>
</dbReference>